<keyword evidence="6" id="KW-0963">Cytoplasm</keyword>
<keyword evidence="12" id="KW-1185">Reference proteome</keyword>
<dbReference type="AlphaFoldDB" id="A0A3B3U9W6"/>
<feature type="region of interest" description="Disordered" evidence="9">
    <location>
        <begin position="1102"/>
        <end position="1193"/>
    </location>
</feature>
<feature type="region of interest" description="Disordered" evidence="9">
    <location>
        <begin position="891"/>
        <end position="961"/>
    </location>
</feature>
<dbReference type="STRING" id="48699.ENSPLAP00000009576"/>
<reference evidence="11" key="1">
    <citation type="submission" date="2025-08" db="UniProtKB">
        <authorList>
            <consortium name="Ensembl"/>
        </authorList>
    </citation>
    <scope>IDENTIFICATION</scope>
</reference>
<evidence type="ECO:0000256" key="6">
    <source>
        <dbReference type="ARBA" id="ARBA00022490"/>
    </source>
</evidence>
<feature type="compositionally biased region" description="Polar residues" evidence="9">
    <location>
        <begin position="681"/>
        <end position="707"/>
    </location>
</feature>
<feature type="region of interest" description="Disordered" evidence="9">
    <location>
        <begin position="256"/>
        <end position="295"/>
    </location>
</feature>
<dbReference type="Proteomes" id="UP000261500">
    <property type="component" value="Unplaced"/>
</dbReference>
<feature type="compositionally biased region" description="Polar residues" evidence="9">
    <location>
        <begin position="371"/>
        <end position="391"/>
    </location>
</feature>
<feature type="compositionally biased region" description="Basic residues" evidence="9">
    <location>
        <begin position="137"/>
        <end position="149"/>
    </location>
</feature>
<dbReference type="Gene3D" id="1.10.8.10">
    <property type="entry name" value="DNA helicase RuvA subunit, C-terminal domain"/>
    <property type="match status" value="1"/>
</dbReference>
<feature type="region of interest" description="Disordered" evidence="9">
    <location>
        <begin position="332"/>
        <end position="393"/>
    </location>
</feature>
<feature type="compositionally biased region" description="Low complexity" evidence="9">
    <location>
        <begin position="663"/>
        <end position="675"/>
    </location>
</feature>
<feature type="compositionally biased region" description="Basic and acidic residues" evidence="9">
    <location>
        <begin position="107"/>
        <end position="132"/>
    </location>
</feature>
<feature type="region of interest" description="Disordered" evidence="9">
    <location>
        <begin position="407"/>
        <end position="503"/>
    </location>
</feature>
<evidence type="ECO:0000313" key="12">
    <source>
        <dbReference type="Proteomes" id="UP000261500"/>
    </source>
</evidence>
<keyword evidence="7" id="KW-0597">Phosphoprotein</keyword>
<dbReference type="PANTHER" id="PTHR16308:SF19">
    <property type="entry name" value="UBIQUITIN-ASSOCIATED PROTEIN 2"/>
    <property type="match status" value="1"/>
</dbReference>
<dbReference type="FunFam" id="1.10.8.10:FF:000004">
    <property type="entry name" value="ubiquitin-associated protein 2-like isoform X1"/>
    <property type="match status" value="1"/>
</dbReference>
<evidence type="ECO:0000256" key="3">
    <source>
        <dbReference type="ARBA" id="ARBA00004496"/>
    </source>
</evidence>
<evidence type="ECO:0000256" key="9">
    <source>
        <dbReference type="SAM" id="MobiDB-lite"/>
    </source>
</evidence>
<evidence type="ECO:0000313" key="11">
    <source>
        <dbReference type="Ensembl" id="ENSPLAP00000009576.1"/>
    </source>
</evidence>
<evidence type="ECO:0000256" key="2">
    <source>
        <dbReference type="ARBA" id="ARBA00004286"/>
    </source>
</evidence>
<feature type="domain" description="UBA" evidence="10">
    <location>
        <begin position="52"/>
        <end position="90"/>
    </location>
</feature>
<feature type="compositionally biased region" description="Basic and acidic residues" evidence="9">
    <location>
        <begin position="8"/>
        <end position="17"/>
    </location>
</feature>
<dbReference type="InterPro" id="IPR015940">
    <property type="entry name" value="UBA"/>
</dbReference>
<feature type="compositionally biased region" description="Low complexity" evidence="9">
    <location>
        <begin position="1126"/>
        <end position="1151"/>
    </location>
</feature>
<feature type="compositionally biased region" description="Polar residues" evidence="9">
    <location>
        <begin position="469"/>
        <end position="479"/>
    </location>
</feature>
<accession>A0A3B3U9W6</accession>
<feature type="compositionally biased region" description="Low complexity" evidence="9">
    <location>
        <begin position="920"/>
        <end position="939"/>
    </location>
</feature>
<evidence type="ECO:0000259" key="10">
    <source>
        <dbReference type="SMART" id="SM00165"/>
    </source>
</evidence>
<comment type="subcellular location">
    <subcellularLocation>
        <location evidence="2">Chromosome</location>
    </subcellularLocation>
    <subcellularLocation>
        <location evidence="3">Cytoplasm</location>
    </subcellularLocation>
    <subcellularLocation>
        <location evidence="1">Nucleus</location>
    </subcellularLocation>
</comment>
<dbReference type="PANTHER" id="PTHR16308">
    <property type="entry name" value="UBIQUITIN ASSOCIATED PROTEIN 2-LIKE/LINGERER"/>
    <property type="match status" value="1"/>
</dbReference>
<dbReference type="InterPro" id="IPR022166">
    <property type="entry name" value="UBAP2/Lig"/>
</dbReference>
<feature type="compositionally biased region" description="Low complexity" evidence="9">
    <location>
        <begin position="1016"/>
        <end position="1030"/>
    </location>
</feature>
<feature type="compositionally biased region" description="Low complexity" evidence="9">
    <location>
        <begin position="568"/>
        <end position="580"/>
    </location>
</feature>
<feature type="region of interest" description="Disordered" evidence="9">
    <location>
        <begin position="96"/>
        <end position="196"/>
    </location>
</feature>
<keyword evidence="5" id="KW-0488">Methylation</keyword>
<dbReference type="GeneTree" id="ENSGT00390000003453"/>
<feature type="region of interest" description="Disordered" evidence="9">
    <location>
        <begin position="1"/>
        <end position="29"/>
    </location>
</feature>
<feature type="compositionally biased region" description="Low complexity" evidence="9">
    <location>
        <begin position="721"/>
        <end position="769"/>
    </location>
</feature>
<dbReference type="GO" id="GO:0061484">
    <property type="term" value="P:hematopoietic stem cell homeostasis"/>
    <property type="evidence" value="ECO:0007669"/>
    <property type="project" value="UniProtKB-ARBA"/>
</dbReference>
<name>A0A3B3U9W6_9TELE</name>
<dbReference type="InterPro" id="IPR051833">
    <property type="entry name" value="TC-DDR_regulator"/>
</dbReference>
<feature type="compositionally biased region" description="Low complexity" evidence="9">
    <location>
        <begin position="1167"/>
        <end position="1184"/>
    </location>
</feature>
<feature type="region of interest" description="Disordered" evidence="9">
    <location>
        <begin position="721"/>
        <end position="770"/>
    </location>
</feature>
<dbReference type="SUPFAM" id="SSF46934">
    <property type="entry name" value="UBA-like"/>
    <property type="match status" value="1"/>
</dbReference>
<sequence length="1193" mass="122933">MMSLLGGDKARGPREKALPAAPHTPQPQKQIQATAEQIRLAQMIYDKNDADFEDKVNQLMEVTGKNQDECMVALHDCNEDVSRAINFLLESTSDMTSWETVGKKKPLVKETPSESKENKENREKKGEREASKGRASANRKGKGASRNRQARPEENGVEATPVDKGSDRGRRARGRSGGRGRGRAPPGSRFSAQGMGYGGNTQLRLSLQTIGYCSVAWRNTMEDWTAEEWNEDVSYLQKLVCVCVCVSLDLASLLQKPGVGGREPPSSSSTSSLVFTNSHHHQQPPPSRSTTSSTSYAHAALSSVLGAGFGDLGQAKRPQPSAGAQILEQLKGPGLGQLPSSQAAPPVSTQGSNTSTGRLPGLGAPVPPPSSSSWDMKASESNSTSLSSQFSREFGLQPEPSLVLSQLVQRHSGPSLPLARQPSPPMQQQAAPASASPAPQHISTPAQAGPVTAAAGAKPGAPSPGLDSHGSSTPQQQRGQLKGPKRRIPPTSKIPSTAVEMPGSADVPGLNLQFGALDFGSESALPEFGVVDNCVSAVSRESTPAPPPFDHLLPCVCFSSESLGSSLSVALPSPLSSSEPVYHSSSAAMPSLTPSLGTNSPANPPSSTSATSTTSSSAPSTSSHFSSVGGSYEGTMPPHTRLAFSQSKEPTGPVMNGLNGVRTSAALDTSSASSTPKPESPSVNISANGPSASSHLTPTLPPHSSTALSSLAQDLPSANQLNSLNSVDSSSVSSLTPSSSSYTSSQPTNSSLHSAHNSSNSSSISHLANMPSMGSNMSSAVGGIAGTSGFHSAAAVATSTALGLGSNGATATSNLSAPRTTALLSSTGKTPPNLSQGVPPLLPNQYIMGPGGLLPAYPQIYGYEDLHMLQSRLPMDYYGITFPGPTAALSGRDGSLTNNPYSGDVAKFPRNDSTSPAPPTSLAAPQPPQAQSQGQSQAQPQPPQAQPPAQPQHHSSQQAFLPPGYSYTGLPYYPGVPGAVPSAAAFQYGPTMFVPPAGPGPASAKQHSMSLGLGNPSASPFQQQAQQQPSGYGQHAFSSGYEELTAGPAGVEYSKGYNSSSQAQAKSAAAGPGKGVSVTSSNSGVPDISGSVYNKTQSFDKQAFHAGTPPPFSLPSALAGPGGPLNPGAAPGGYAPTPFLHILPHQQPHSQLLHHHLAQDGQGGPSQRGQSSSLQQKSQVNKSSYGSSPYWAN</sequence>
<feature type="compositionally biased region" description="Polar residues" evidence="9">
    <location>
        <begin position="583"/>
        <end position="597"/>
    </location>
</feature>
<feature type="region of interest" description="Disordered" evidence="9">
    <location>
        <begin position="997"/>
        <end position="1037"/>
    </location>
</feature>
<feature type="compositionally biased region" description="Low complexity" evidence="9">
    <location>
        <begin position="598"/>
        <end position="630"/>
    </location>
</feature>
<keyword evidence="4" id="KW-0158">Chromosome</keyword>
<evidence type="ECO:0000256" key="7">
    <source>
        <dbReference type="ARBA" id="ARBA00022553"/>
    </source>
</evidence>
<feature type="compositionally biased region" description="Low complexity" evidence="9">
    <location>
        <begin position="426"/>
        <end position="465"/>
    </location>
</feature>
<organism evidence="11 12">
    <name type="scientific">Poecilia latipinna</name>
    <name type="common">sailfin molly</name>
    <dbReference type="NCBI Taxonomy" id="48699"/>
    <lineage>
        <taxon>Eukaryota</taxon>
        <taxon>Metazoa</taxon>
        <taxon>Chordata</taxon>
        <taxon>Craniata</taxon>
        <taxon>Vertebrata</taxon>
        <taxon>Euteleostomi</taxon>
        <taxon>Actinopterygii</taxon>
        <taxon>Neopterygii</taxon>
        <taxon>Teleostei</taxon>
        <taxon>Neoteleostei</taxon>
        <taxon>Acanthomorphata</taxon>
        <taxon>Ovalentaria</taxon>
        <taxon>Atherinomorphae</taxon>
        <taxon>Cyprinodontiformes</taxon>
        <taxon>Poeciliidae</taxon>
        <taxon>Poeciliinae</taxon>
        <taxon>Poecilia</taxon>
    </lineage>
</organism>
<feature type="compositionally biased region" description="Low complexity" evidence="9">
    <location>
        <begin position="1068"/>
        <end position="1078"/>
    </location>
</feature>
<dbReference type="GO" id="GO:0005694">
    <property type="term" value="C:chromosome"/>
    <property type="evidence" value="ECO:0007669"/>
    <property type="project" value="UniProtKB-SubCell"/>
</dbReference>
<dbReference type="SMART" id="SM00165">
    <property type="entry name" value="UBA"/>
    <property type="match status" value="1"/>
</dbReference>
<evidence type="ECO:0000256" key="1">
    <source>
        <dbReference type="ARBA" id="ARBA00004123"/>
    </source>
</evidence>
<feature type="region of interest" description="Disordered" evidence="9">
    <location>
        <begin position="568"/>
        <end position="707"/>
    </location>
</feature>
<proteinExistence type="predicted"/>
<keyword evidence="8" id="KW-0539">Nucleus</keyword>
<dbReference type="CDD" id="cd14277">
    <property type="entry name" value="UBA_UBP2_like"/>
    <property type="match status" value="1"/>
</dbReference>
<dbReference type="GO" id="GO:0005737">
    <property type="term" value="C:cytoplasm"/>
    <property type="evidence" value="ECO:0007669"/>
    <property type="project" value="UniProtKB-SubCell"/>
</dbReference>
<feature type="compositionally biased region" description="Basic residues" evidence="9">
    <location>
        <begin position="170"/>
        <end position="182"/>
    </location>
</feature>
<feature type="compositionally biased region" description="Polar residues" evidence="9">
    <location>
        <begin position="338"/>
        <end position="357"/>
    </location>
</feature>
<feature type="compositionally biased region" description="Pro residues" evidence="9">
    <location>
        <begin position="940"/>
        <end position="950"/>
    </location>
</feature>
<protein>
    <submittedName>
        <fullName evidence="11">Ubiquitin associated protein 2a</fullName>
    </submittedName>
</protein>
<dbReference type="InterPro" id="IPR009060">
    <property type="entry name" value="UBA-like_sf"/>
</dbReference>
<dbReference type="Ensembl" id="ENSPLAT00000000985.1">
    <property type="protein sequence ID" value="ENSPLAP00000009576.1"/>
    <property type="gene ID" value="ENSPLAG00000012442.1"/>
</dbReference>
<reference evidence="11" key="2">
    <citation type="submission" date="2025-09" db="UniProtKB">
        <authorList>
            <consortium name="Ensembl"/>
        </authorList>
    </citation>
    <scope>IDENTIFICATION</scope>
</reference>
<evidence type="ECO:0000256" key="5">
    <source>
        <dbReference type="ARBA" id="ARBA00022481"/>
    </source>
</evidence>
<evidence type="ECO:0000256" key="8">
    <source>
        <dbReference type="ARBA" id="ARBA00023242"/>
    </source>
</evidence>
<feature type="region of interest" description="Disordered" evidence="9">
    <location>
        <begin position="1068"/>
        <end position="1089"/>
    </location>
</feature>
<dbReference type="GO" id="GO:0005634">
    <property type="term" value="C:nucleus"/>
    <property type="evidence" value="ECO:0007669"/>
    <property type="project" value="UniProtKB-SubCell"/>
</dbReference>
<dbReference type="Pfam" id="PF12478">
    <property type="entry name" value="UBAP2-Lig"/>
    <property type="match status" value="1"/>
</dbReference>
<evidence type="ECO:0000256" key="4">
    <source>
        <dbReference type="ARBA" id="ARBA00022454"/>
    </source>
</evidence>